<protein>
    <submittedName>
        <fullName evidence="2">Uncharacterized protein</fullName>
    </submittedName>
</protein>
<evidence type="ECO:0000313" key="2">
    <source>
        <dbReference type="EMBL" id="MCC0177705.1"/>
    </source>
</evidence>
<name>A0A964BQR0_9CYAN</name>
<dbReference type="Pfam" id="PF14218">
    <property type="entry name" value="COP23"/>
    <property type="match status" value="1"/>
</dbReference>
<keyword evidence="3" id="KW-1185">Reference proteome</keyword>
<dbReference type="Proteomes" id="UP000729733">
    <property type="component" value="Unassembled WGS sequence"/>
</dbReference>
<dbReference type="RefSeq" id="WP_229640769.1">
    <property type="nucleotide sequence ID" value="NZ_JADWDC010000027.1"/>
</dbReference>
<gene>
    <name evidence="2" type="ORF">I4641_12015</name>
</gene>
<feature type="signal peptide" evidence="1">
    <location>
        <begin position="1"/>
        <end position="24"/>
    </location>
</feature>
<accession>A0A964BQR0</accession>
<organism evidence="2 3">
    <name type="scientific">Waterburya agarophytonicola KI4</name>
    <dbReference type="NCBI Taxonomy" id="2874699"/>
    <lineage>
        <taxon>Bacteria</taxon>
        <taxon>Bacillati</taxon>
        <taxon>Cyanobacteriota</taxon>
        <taxon>Cyanophyceae</taxon>
        <taxon>Pleurocapsales</taxon>
        <taxon>Hyellaceae</taxon>
        <taxon>Waterburya</taxon>
        <taxon>Waterburya agarophytonicola</taxon>
    </lineage>
</organism>
<feature type="chain" id="PRO_5037914059" evidence="1">
    <location>
        <begin position="25"/>
        <end position="183"/>
    </location>
</feature>
<dbReference type="AlphaFoldDB" id="A0A964BQR0"/>
<sequence length="183" mass="19824">MKTKLFSTLLVTGAISLGAAPAIAESTEAPQFNFACQMSEGVPTTVAQNAEGETRAVFNWKEETLAYRTPSTPKELCDNVSRDLQEYSNNGYDLSQITFVGTEQAGLPTICATTAGNKCSKVLFTLTRDEQAANVANDVVTAILNPELQGKVVASYNDRGVQSTSYEVNFWDLFSFAPKGLFK</sequence>
<reference evidence="2" key="1">
    <citation type="journal article" date="2021" name="Antonie Van Leeuwenhoek">
        <title>Draft genome and description of Waterburya agarophytonicola gen. nov. sp. nov. (Pleurocapsales, Cyanobacteria): a seaweed symbiont.</title>
        <authorList>
            <person name="Bonthond G."/>
            <person name="Shalygin S."/>
            <person name="Bayer T."/>
            <person name="Weinberger F."/>
        </authorList>
    </citation>
    <scope>NUCLEOTIDE SEQUENCE</scope>
    <source>
        <strain evidence="2">KI4</strain>
    </source>
</reference>
<comment type="caution">
    <text evidence="2">The sequence shown here is derived from an EMBL/GenBank/DDBJ whole genome shotgun (WGS) entry which is preliminary data.</text>
</comment>
<proteinExistence type="predicted"/>
<evidence type="ECO:0000313" key="3">
    <source>
        <dbReference type="Proteomes" id="UP000729733"/>
    </source>
</evidence>
<dbReference type="InterPro" id="IPR025478">
    <property type="entry name" value="COP23"/>
</dbReference>
<dbReference type="EMBL" id="JADWDC010000027">
    <property type="protein sequence ID" value="MCC0177705.1"/>
    <property type="molecule type" value="Genomic_DNA"/>
</dbReference>
<keyword evidence="1" id="KW-0732">Signal</keyword>
<evidence type="ECO:0000256" key="1">
    <source>
        <dbReference type="SAM" id="SignalP"/>
    </source>
</evidence>